<dbReference type="SUPFAM" id="SSF49785">
    <property type="entry name" value="Galactose-binding domain-like"/>
    <property type="match status" value="3"/>
</dbReference>
<dbReference type="Pfam" id="PF03422">
    <property type="entry name" value="CBM_6"/>
    <property type="match status" value="1"/>
</dbReference>
<dbReference type="PANTHER" id="PTHR19328">
    <property type="entry name" value="HEDGEHOG-INTERACTING PROTEIN"/>
    <property type="match status" value="1"/>
</dbReference>
<dbReference type="InterPro" id="IPR006584">
    <property type="entry name" value="Cellulose-bd_IV"/>
</dbReference>
<dbReference type="Proteomes" id="UP000185728">
    <property type="component" value="Unassembled WGS sequence"/>
</dbReference>
<keyword evidence="1" id="KW-0732">Signal</keyword>
<reference evidence="4 5" key="1">
    <citation type="submission" date="2017-01" db="EMBL/GenBank/DDBJ databases">
        <authorList>
            <person name="Varghese N."/>
            <person name="Submissions S."/>
        </authorList>
    </citation>
    <scope>NUCLEOTIDE SEQUENCE [LARGE SCALE GENOMIC DNA]</scope>
    <source>
        <strain evidence="4 5">DSM 2061</strain>
    </source>
</reference>
<evidence type="ECO:0000256" key="1">
    <source>
        <dbReference type="ARBA" id="ARBA00022729"/>
    </source>
</evidence>
<dbReference type="InterPro" id="IPR011042">
    <property type="entry name" value="6-blade_b-propeller_TolB-like"/>
</dbReference>
<dbReference type="Gene3D" id="2.60.40.10">
    <property type="entry name" value="Immunoglobulins"/>
    <property type="match status" value="4"/>
</dbReference>
<dbReference type="SUPFAM" id="SSF50952">
    <property type="entry name" value="Soluble quinoprotein glucose dehydrogenase"/>
    <property type="match status" value="1"/>
</dbReference>
<dbReference type="PANTHER" id="PTHR19328:SF13">
    <property type="entry name" value="HIPL1 PROTEIN"/>
    <property type="match status" value="1"/>
</dbReference>
<evidence type="ECO:0000259" key="3">
    <source>
        <dbReference type="PROSITE" id="PS51175"/>
    </source>
</evidence>
<dbReference type="Pfam" id="PF13205">
    <property type="entry name" value="Big_5"/>
    <property type="match status" value="1"/>
</dbReference>
<accession>A0ABY1KMZ9</accession>
<dbReference type="InterPro" id="IPR035986">
    <property type="entry name" value="PKD_dom_sf"/>
</dbReference>
<dbReference type="InterPro" id="IPR021720">
    <property type="entry name" value="Malectin_dom"/>
</dbReference>
<name>A0ABY1KMZ9_9FLAO</name>
<feature type="domain" description="PKD" evidence="2">
    <location>
        <begin position="1865"/>
        <end position="1950"/>
    </location>
</feature>
<dbReference type="SUPFAM" id="SSF69318">
    <property type="entry name" value="Integrin alpha N-terminal domain"/>
    <property type="match status" value="1"/>
</dbReference>
<sequence>MKNNYITSFLITCVTIFFAGSFRAGAQLPDEFQLVELHSGFTNATSMEFAPDGRIFVLDRFGEIFIHKPELFTTVSAGTIPVYHGSEDGLLAIAFDPNFESNNWVYIYYSLENEDKNRISRFTMNGDLLDLSSEKNMLEWETQREESYHAGGDMGFDSQGNLLISTGDNTNHGNYGAIDEGYSPNSAEKSSSNTNDLRGKILRIKPLPNGTYDIPTGNLFAEGTPNTRPEIYVMGCRNPYRFFIDKQNNDWIFWGEVGPDANDPGENGEGPVGMDEMNLTKEAGNYGWPYFTGKNEPYKVYHATPVYNNPNSPKNVSTWNKTGLEDLPPAVESWMEFKRGNGSKWSIFSGPRYYYDPNLSDQQRLPAAFDGVLFYYNFNNSKVYAVKMDANGTILSTEQLAPSVFPSNAEDGYIDMEIGPDGHMYILEYGVGCCEDGDGSGRLVRVDYTGIVTNSPPIVLAEADVTSGALNLTVNFSSDGTYDPDGDTGLVYEWDFGDGSPKVSGVTQTQHTYTTEGIYNAQLKVIDGDGAQGVKNITIYAGNTKAEFTFNSPLDGGLVGWGDDITIDLEVSDAEDGSTSGGGIDCKDVDIIPSLGHLNHFHDGNTLDGCPADFTLEYSGHNIDGGDDLYYVLGSNYKDQGNLISFGQIKLHPKRKEAEFYDQESGVQLIDNTDPLEGGEGAIRVNHNSYIVLEGRNLANISSVKYYVASNTDGGTIELRLDSANGTLLATSNVPNTGGASNWEYIETNFVEPGGKHDLYFVFKNPTSQQNSFDINFIEFVGAGVSVDKSPPLVNSVRVNTPTEVRVVFSEYVTESTAEELSNYIINNGVTISSAELLSDNRTVILSTSSLDSGITYEINIKNVKNTSGISIVAEDHSLSTINAIRINVGGDQTVLDDHIFLADTYASGGNQFDAVIPINGTTDDTLYQTERYGTFSYEIPVPAPGEYDIRLHFAELYFGVGSRPGGQGSRVFNVSIENKPVLTNFDILSEVEAATALRKEIDNISVTDGFVSISFTGIEENPKLSGIEILPPDTFVGEGSRPKITITSPMNGWEVNEPFQVAFAVENWVINEDDTHLHYFVNGTLVDKYYGYDPIPIDGYGAGEHTIKVELFNADHTGTGIYDEVVVNVTGQITCNETPFPESWSVKQLEESSLPYPSVYTFAKYDFDGDGLKDIVTGSWWYKNPGSVSGDWVRNDIGENFGNVVHVYDFDGDGNYDLLGTALGVAPDSPYESEVLLWAKGDGAGNFTIYNNIPAGNTGYWEPFVAGLAGGVFSVNGPYQMAINWNGAEKTDAPIQMLTPSANPTEGTWTLVDISEEGESSGEDIQAGDIDRDGDLDLFQGENWLRNDGNGNFEIFDTGIRYASTPDRAQLADFDRDGDLDAVVGQLSADTSDPERDEFAWFEAPSDPTQPWIRHLLDTDIKGSLSVFASDIDFDGDQDIIVGEWRGSHRLIAFENDLCDSGEFNLRVLDAGGPLEHHDGARVVDIDNDGDLDIISNGWRNDNRPRIYENTTIRPEDDRPIANAGDDRTVLPGVSLSLNGQGSDPDGGDIIAFQWTQVSGPNDTSMSDTDTQNVTINGLVEGIYVFRFSVTDDEGDTAFDDVTITVSDSQTSVSRVNAGGPSFTFDGNSWSADQYYNGGGTITNIIDIANTENDQLYQTERYRATGSLIYEIPVNNGELSVNLHFAEIYYGVAGGAAGGAGSRVFNIDVEGQQQKENYDIFVAAGGAATAVVETFSGINVTDGSLTITLTPVKEYPKISGIEIIEPVVEGAPTADAGDDRVLTLPINNVVLNGSGSDPDGGEVSYAWNQLSGPGLATLSGADTASLTVSNLSAGVYVFTLVVTDDEGESDSDTVTVTVVNENGLLAVAEAAPTEGSAPLEVTFTGSKSFGDVVSYLWDFQDGKTSTDSDTANTFVENGTYNVELTVTDAQGITDTATVTIIVSETLEGDKMGYILKDNPVTEGVLSVRVLNQAAEFMMLEVNLHDQQGRLISDIKAKDIVLSGDNAYNIPVYLLRDGIYFLNIVNNMGDPVTIKFLVKN</sequence>
<dbReference type="InterPro" id="IPR032812">
    <property type="entry name" value="SbsA_Ig"/>
</dbReference>
<dbReference type="InterPro" id="IPR011041">
    <property type="entry name" value="Quinoprot_gluc/sorb_DH_b-prop"/>
</dbReference>
<dbReference type="RefSeq" id="WP_076454244.1">
    <property type="nucleotide sequence ID" value="NZ_FTOB01000002.1"/>
</dbReference>
<dbReference type="Gene3D" id="2.60.120.260">
    <property type="entry name" value="Galactose-binding domain-like"/>
    <property type="match status" value="1"/>
</dbReference>
<dbReference type="SMART" id="SM00089">
    <property type="entry name" value="PKD"/>
    <property type="match status" value="4"/>
</dbReference>
<dbReference type="Pfam" id="PF07995">
    <property type="entry name" value="GSDH"/>
    <property type="match status" value="1"/>
</dbReference>
<keyword evidence="5" id="KW-1185">Reference proteome</keyword>
<dbReference type="InterPro" id="IPR005084">
    <property type="entry name" value="CBM6"/>
</dbReference>
<evidence type="ECO:0000313" key="5">
    <source>
        <dbReference type="Proteomes" id="UP000185728"/>
    </source>
</evidence>
<protein>
    <submittedName>
        <fullName evidence="4">Glucose/arabinose dehydrogenase, beta-propeller fold</fullName>
    </submittedName>
</protein>
<dbReference type="Gene3D" id="2.60.40.1220">
    <property type="match status" value="1"/>
</dbReference>
<proteinExistence type="predicted"/>
<dbReference type="InterPro" id="IPR000601">
    <property type="entry name" value="PKD_dom"/>
</dbReference>
<feature type="domain" description="PKD" evidence="2">
    <location>
        <begin position="457"/>
        <end position="539"/>
    </location>
</feature>
<comment type="caution">
    <text evidence="4">The sequence shown here is derived from an EMBL/GenBank/DDBJ whole genome shotgun (WGS) entry which is preliminary data.</text>
</comment>
<organism evidence="4 5">
    <name type="scientific">Zobellia uliginosa</name>
    <dbReference type="NCBI Taxonomy" id="143224"/>
    <lineage>
        <taxon>Bacteria</taxon>
        <taxon>Pseudomonadati</taxon>
        <taxon>Bacteroidota</taxon>
        <taxon>Flavobacteriia</taxon>
        <taxon>Flavobacteriales</taxon>
        <taxon>Flavobacteriaceae</taxon>
        <taxon>Zobellia</taxon>
    </lineage>
</organism>
<dbReference type="Pfam" id="PF18911">
    <property type="entry name" value="PKD_4"/>
    <property type="match status" value="2"/>
</dbReference>
<dbReference type="CDD" id="cd00146">
    <property type="entry name" value="PKD"/>
    <property type="match status" value="4"/>
</dbReference>
<dbReference type="InterPro" id="IPR008979">
    <property type="entry name" value="Galactose-bd-like_sf"/>
</dbReference>
<dbReference type="PROSITE" id="PS51175">
    <property type="entry name" value="CBM6"/>
    <property type="match status" value="1"/>
</dbReference>
<evidence type="ECO:0000313" key="4">
    <source>
        <dbReference type="EMBL" id="SIS51633.1"/>
    </source>
</evidence>
<dbReference type="CDD" id="cd04084">
    <property type="entry name" value="CBM6_xylanase-like"/>
    <property type="match status" value="1"/>
</dbReference>
<dbReference type="PROSITE" id="PS50093">
    <property type="entry name" value="PKD"/>
    <property type="match status" value="2"/>
</dbReference>
<gene>
    <name evidence="4" type="ORF">SAMN05421766_102517</name>
</gene>
<dbReference type="Pfam" id="PF11721">
    <property type="entry name" value="Malectin"/>
    <property type="match status" value="2"/>
</dbReference>
<dbReference type="Pfam" id="PF22352">
    <property type="entry name" value="K319L-like_PKD"/>
    <property type="match status" value="2"/>
</dbReference>
<dbReference type="EMBL" id="FTOB01000002">
    <property type="protein sequence ID" value="SIS51633.1"/>
    <property type="molecule type" value="Genomic_DNA"/>
</dbReference>
<dbReference type="SMART" id="SM00606">
    <property type="entry name" value="CBD_IV"/>
    <property type="match status" value="1"/>
</dbReference>
<dbReference type="Gene3D" id="2.130.10.130">
    <property type="entry name" value="Integrin alpha, N-terminal"/>
    <property type="match status" value="1"/>
</dbReference>
<feature type="domain" description="CBM6" evidence="3">
    <location>
        <begin position="654"/>
        <end position="781"/>
    </location>
</feature>
<dbReference type="InterPro" id="IPR012938">
    <property type="entry name" value="Glc/Sorbosone_DH"/>
</dbReference>
<dbReference type="InterPro" id="IPR014755">
    <property type="entry name" value="Cu-Rt/internalin_Ig-like"/>
</dbReference>
<dbReference type="InterPro" id="IPR013783">
    <property type="entry name" value="Ig-like_fold"/>
</dbReference>
<dbReference type="SUPFAM" id="SSF49299">
    <property type="entry name" value="PKD domain"/>
    <property type="match status" value="4"/>
</dbReference>
<evidence type="ECO:0000259" key="2">
    <source>
        <dbReference type="PROSITE" id="PS50093"/>
    </source>
</evidence>
<dbReference type="InterPro" id="IPR022409">
    <property type="entry name" value="PKD/Chitinase_dom"/>
</dbReference>
<dbReference type="Gene3D" id="2.60.120.430">
    <property type="entry name" value="Galactose-binding lectin"/>
    <property type="match status" value="2"/>
</dbReference>
<dbReference type="InterPro" id="IPR028994">
    <property type="entry name" value="Integrin_alpha_N"/>
</dbReference>
<dbReference type="Gene3D" id="2.120.10.30">
    <property type="entry name" value="TolB, C-terminal domain"/>
    <property type="match status" value="1"/>
</dbReference>